<dbReference type="EMBL" id="VRTY01000001">
    <property type="protein sequence ID" value="TXK52828.1"/>
    <property type="molecule type" value="Genomic_DNA"/>
</dbReference>
<dbReference type="AlphaFoldDB" id="A0A5C8KE75"/>
<keyword evidence="2" id="KW-0732">Signal</keyword>
<dbReference type="Proteomes" id="UP000321926">
    <property type="component" value="Unassembled WGS sequence"/>
</dbReference>
<reference evidence="4 5" key="1">
    <citation type="submission" date="2019-08" db="EMBL/GenBank/DDBJ databases">
        <authorList>
            <person name="Shi S."/>
        </authorList>
    </citation>
    <scope>NUCLEOTIDE SEQUENCE [LARGE SCALE GENOMIC DNA]</scope>
    <source>
        <strain evidence="4 5">GY10130</strain>
    </source>
</reference>
<gene>
    <name evidence="4" type="ORF">FVR03_00185</name>
</gene>
<evidence type="ECO:0000313" key="4">
    <source>
        <dbReference type="EMBL" id="TXK52828.1"/>
    </source>
</evidence>
<evidence type="ECO:0000256" key="1">
    <source>
        <dbReference type="SAM" id="Coils"/>
    </source>
</evidence>
<dbReference type="RefSeq" id="WP_147919732.1">
    <property type="nucleotide sequence ID" value="NZ_VRTY01000001.1"/>
</dbReference>
<proteinExistence type="predicted"/>
<evidence type="ECO:0000313" key="5">
    <source>
        <dbReference type="Proteomes" id="UP000321926"/>
    </source>
</evidence>
<protein>
    <submittedName>
        <fullName evidence="4">DUF4168 domain-containing protein</fullName>
    </submittedName>
</protein>
<feature type="coiled-coil region" evidence="1">
    <location>
        <begin position="60"/>
        <end position="95"/>
    </location>
</feature>
<keyword evidence="1" id="KW-0175">Coiled coil</keyword>
<feature type="chain" id="PRO_5022912846" evidence="2">
    <location>
        <begin position="29"/>
        <end position="168"/>
    </location>
</feature>
<dbReference type="Pfam" id="PF13767">
    <property type="entry name" value="DUF4168"/>
    <property type="match status" value="1"/>
</dbReference>
<feature type="signal peptide" evidence="2">
    <location>
        <begin position="1"/>
        <end position="28"/>
    </location>
</feature>
<evidence type="ECO:0000256" key="2">
    <source>
        <dbReference type="SAM" id="SignalP"/>
    </source>
</evidence>
<keyword evidence="5" id="KW-1185">Reference proteome</keyword>
<organism evidence="4 5">
    <name type="scientific">Pontibacter qinzhouensis</name>
    <dbReference type="NCBI Taxonomy" id="2603253"/>
    <lineage>
        <taxon>Bacteria</taxon>
        <taxon>Pseudomonadati</taxon>
        <taxon>Bacteroidota</taxon>
        <taxon>Cytophagia</taxon>
        <taxon>Cytophagales</taxon>
        <taxon>Hymenobacteraceae</taxon>
        <taxon>Pontibacter</taxon>
    </lineage>
</organism>
<accession>A0A5C8KE75</accession>
<dbReference type="OrthoDB" id="838117at2"/>
<feature type="domain" description="DUF4168" evidence="3">
    <location>
        <begin position="102"/>
        <end position="159"/>
    </location>
</feature>
<sequence length="168" mass="19068">MKLQNKFKGMIIAALTLGLVSFSDAAFAQQTTAPQASQQQTTPIFTEVELQQFIDASERIMVLQQENEKAMLNILEEEKLDVNKFNELAIAYQEERIDEAEATQAEKEAFTKVAERIIELQPTVQAEVQRAIEQDGMTMEKYEKVMMAYQEDPSVQAKIQSMLAVVEE</sequence>
<evidence type="ECO:0000259" key="3">
    <source>
        <dbReference type="Pfam" id="PF13767"/>
    </source>
</evidence>
<comment type="caution">
    <text evidence="4">The sequence shown here is derived from an EMBL/GenBank/DDBJ whole genome shotgun (WGS) entry which is preliminary data.</text>
</comment>
<dbReference type="InterPro" id="IPR025433">
    <property type="entry name" value="DUF4168"/>
</dbReference>
<name>A0A5C8KE75_9BACT</name>